<comment type="caution">
    <text evidence="1">The sequence shown here is derived from an EMBL/GenBank/DDBJ whole genome shotgun (WGS) entry which is preliminary data.</text>
</comment>
<reference evidence="1 2" key="1">
    <citation type="submission" date="2017-12" db="EMBL/GenBank/DDBJ databases">
        <authorList>
            <person name="Pombert J.-F."/>
            <person name="Haag K.L."/>
            <person name="Ebert D."/>
        </authorList>
    </citation>
    <scope>NUCLEOTIDE SEQUENCE [LARGE SCALE GENOMIC DNA]</scope>
    <source>
        <strain evidence="1">IL-G-3</strain>
    </source>
</reference>
<evidence type="ECO:0000313" key="1">
    <source>
        <dbReference type="EMBL" id="TBU20747.1"/>
    </source>
</evidence>
<evidence type="ECO:0000313" key="2">
    <source>
        <dbReference type="Proteomes" id="UP000292282"/>
    </source>
</evidence>
<accession>A0A4Q9M3H0</accession>
<dbReference type="VEuPathDB" id="MicrosporidiaDB:CWI38_0027p0070"/>
<gene>
    <name evidence="1" type="ORF">CWI38_0027p0070</name>
</gene>
<name>A0A4Q9M3H0_9MICR</name>
<dbReference type="AlphaFoldDB" id="A0A4Q9M3H0"/>
<proteinExistence type="predicted"/>
<dbReference type="Proteomes" id="UP000292282">
    <property type="component" value="Unassembled WGS sequence"/>
</dbReference>
<dbReference type="EMBL" id="PITK01000027">
    <property type="protein sequence ID" value="TBU20747.1"/>
    <property type="molecule type" value="Genomic_DNA"/>
</dbReference>
<protein>
    <submittedName>
        <fullName evidence="1">Uncharacterized protein</fullName>
    </submittedName>
</protein>
<keyword evidence="2" id="KW-1185">Reference proteome</keyword>
<sequence length="413" mass="49470">MFSNNTLIPECLFKGYKKYKAYKESINKEIEICSNLIISGLKKIISNFYPSNSTNLNSNNERMILSKEELKAKFEDELKSIDINIFNAEYLLNICSDFNKIEELSFHSMSTQEIIKNILEINGIKDILNPFDSPDQAILVHEILVFCNLYNEKIETSIKKNHVISMCFLGKALFNYLNNIELKQLYLRVSQIKNDYEKKLHRLEAIKKLFYVGNLFENSLRCLKNQELKANFYGLLNICRFHNLICKLYRYDYLLFSLQIPLYISMVLEMNIVFDSETTIEFVSFILFVFKQENLDYPDFYNDKFEYFLEKSDLNSENIIKNNWDIVNKYLIQTIITWLKGACIFILKNFLENDKIENNKNRRLRILYISQLHYMNFYKSKNLCFPDQRNRMYEYVKRIYERVEEFYGDIINM</sequence>
<organism evidence="1 2">
    <name type="scientific">Hamiltosporidium tvaerminnensis</name>
    <dbReference type="NCBI Taxonomy" id="1176355"/>
    <lineage>
        <taxon>Eukaryota</taxon>
        <taxon>Fungi</taxon>
        <taxon>Fungi incertae sedis</taxon>
        <taxon>Microsporidia</taxon>
        <taxon>Dubosqiidae</taxon>
        <taxon>Hamiltosporidium</taxon>
    </lineage>
</organism>